<keyword evidence="1" id="KW-0862">Zinc</keyword>
<organism evidence="4 5">
    <name type="scientific">Rhizoctonia solani</name>
    <dbReference type="NCBI Taxonomy" id="456999"/>
    <lineage>
        <taxon>Eukaryota</taxon>
        <taxon>Fungi</taxon>
        <taxon>Dikarya</taxon>
        <taxon>Basidiomycota</taxon>
        <taxon>Agaricomycotina</taxon>
        <taxon>Agaricomycetes</taxon>
        <taxon>Cantharellales</taxon>
        <taxon>Ceratobasidiaceae</taxon>
        <taxon>Rhizoctonia</taxon>
    </lineage>
</organism>
<dbReference type="PROSITE" id="PS50157">
    <property type="entry name" value="ZINC_FINGER_C2H2_2"/>
    <property type="match status" value="2"/>
</dbReference>
<evidence type="ECO:0000259" key="3">
    <source>
        <dbReference type="PROSITE" id="PS50157"/>
    </source>
</evidence>
<feature type="non-terminal residue" evidence="4">
    <location>
        <position position="354"/>
    </location>
</feature>
<dbReference type="SUPFAM" id="SSF57667">
    <property type="entry name" value="beta-beta-alpha zinc fingers"/>
    <property type="match status" value="1"/>
</dbReference>
<evidence type="ECO:0000256" key="1">
    <source>
        <dbReference type="PROSITE-ProRule" id="PRU00042"/>
    </source>
</evidence>
<dbReference type="Proteomes" id="UP000602905">
    <property type="component" value="Unassembled WGS sequence"/>
</dbReference>
<dbReference type="PROSITE" id="PS00028">
    <property type="entry name" value="ZINC_FINGER_C2H2_1"/>
    <property type="match status" value="1"/>
</dbReference>
<dbReference type="OrthoDB" id="3262349at2759"/>
<evidence type="ECO:0000256" key="2">
    <source>
        <dbReference type="SAM" id="MobiDB-lite"/>
    </source>
</evidence>
<evidence type="ECO:0000313" key="4">
    <source>
        <dbReference type="EMBL" id="KAF8693114.1"/>
    </source>
</evidence>
<name>A0A8H7HK22_9AGAM</name>
<comment type="caution">
    <text evidence="4">The sequence shown here is derived from an EMBL/GenBank/DDBJ whole genome shotgun (WGS) entry which is preliminary data.</text>
</comment>
<feature type="domain" description="C2H2-type" evidence="3">
    <location>
        <begin position="291"/>
        <end position="315"/>
    </location>
</feature>
<keyword evidence="1" id="KW-0479">Metal-binding</keyword>
<dbReference type="InterPro" id="IPR013087">
    <property type="entry name" value="Znf_C2H2_type"/>
</dbReference>
<dbReference type="EMBL" id="JACYCD010000471">
    <property type="protein sequence ID" value="KAF8693114.1"/>
    <property type="molecule type" value="Genomic_DNA"/>
</dbReference>
<feature type="domain" description="C2H2-type" evidence="3">
    <location>
        <begin position="261"/>
        <end position="290"/>
    </location>
</feature>
<sequence length="354" mass="39207">MARENLSDTSHEELAKAVPHINSTAPSIEEDATKDLRSALGNLKIQCDTDDCCSSDEPDSPIPDTPVCKGYIIDSELAGQLLGERYYFTAPIMEQETSELVVFSLSPTHRMVSRVDENGSFHHYHLDRSSDSVVHFMIGYLTYRWDTRHCTLSYEEPEIGPGSSRFSFGSVHLYMRLEEAREFAQSNNPPVSSNYTPECPPLIDDNGTSPPSPASVPPTFPGTCIIFCAGYFGQSPDQKVIDQWVDHAVTTHQAARDGVNLKCPEIGCKASSRRPHALKTHLYTHYGIKPHSCAICNISVLTEANLSRHMKNIHTCPGCLFVAPVVSIKAHKTTCPQAAKISCERKGRKRNKSK</sequence>
<keyword evidence="1" id="KW-0863">Zinc-finger</keyword>
<accession>A0A8H7HK22</accession>
<proteinExistence type="predicted"/>
<evidence type="ECO:0000313" key="5">
    <source>
        <dbReference type="Proteomes" id="UP000602905"/>
    </source>
</evidence>
<feature type="compositionally biased region" description="Basic and acidic residues" evidence="2">
    <location>
        <begin position="1"/>
        <end position="15"/>
    </location>
</feature>
<dbReference type="SMART" id="SM00355">
    <property type="entry name" value="ZnF_C2H2"/>
    <property type="match status" value="2"/>
</dbReference>
<gene>
    <name evidence="4" type="ORF">RHS03_08451</name>
</gene>
<feature type="region of interest" description="Disordered" evidence="2">
    <location>
        <begin position="1"/>
        <end position="27"/>
    </location>
</feature>
<reference evidence="4" key="1">
    <citation type="submission" date="2020-09" db="EMBL/GenBank/DDBJ databases">
        <title>Comparative genome analyses of four rice-infecting Rhizoctonia solani isolates reveal extensive enrichment of homogalacturonan modification genes.</title>
        <authorList>
            <person name="Lee D.-Y."/>
            <person name="Jeon J."/>
            <person name="Kim K.-T."/>
            <person name="Cheong K."/>
            <person name="Song H."/>
            <person name="Choi G."/>
            <person name="Ko J."/>
            <person name="Opiyo S.O."/>
            <person name="Zuo S."/>
            <person name="Madhav S."/>
            <person name="Lee Y.-H."/>
            <person name="Wang G.-L."/>
        </authorList>
    </citation>
    <scope>NUCLEOTIDE SEQUENCE</scope>
    <source>
        <strain evidence="4">AG1-IA WGL</strain>
    </source>
</reference>
<dbReference type="GO" id="GO:0008270">
    <property type="term" value="F:zinc ion binding"/>
    <property type="evidence" value="ECO:0007669"/>
    <property type="project" value="UniProtKB-KW"/>
</dbReference>
<dbReference type="Gene3D" id="3.30.160.60">
    <property type="entry name" value="Classic Zinc Finger"/>
    <property type="match status" value="1"/>
</dbReference>
<dbReference type="AlphaFoldDB" id="A0A8H7HK22"/>
<protein>
    <recommendedName>
        <fullName evidence="3">C2H2-type domain-containing protein</fullName>
    </recommendedName>
</protein>
<dbReference type="InterPro" id="IPR036236">
    <property type="entry name" value="Znf_C2H2_sf"/>
</dbReference>